<keyword evidence="2" id="KW-1185">Reference proteome</keyword>
<organism evidence="1 2">
    <name type="scientific">Russula earlei</name>
    <dbReference type="NCBI Taxonomy" id="71964"/>
    <lineage>
        <taxon>Eukaryota</taxon>
        <taxon>Fungi</taxon>
        <taxon>Dikarya</taxon>
        <taxon>Basidiomycota</taxon>
        <taxon>Agaricomycotina</taxon>
        <taxon>Agaricomycetes</taxon>
        <taxon>Russulales</taxon>
        <taxon>Russulaceae</taxon>
        <taxon>Russula</taxon>
    </lineage>
</organism>
<feature type="non-terminal residue" evidence="1">
    <location>
        <position position="1"/>
    </location>
</feature>
<accession>A0ACC0U0D6</accession>
<reference evidence="1" key="1">
    <citation type="submission" date="2021-03" db="EMBL/GenBank/DDBJ databases">
        <title>Evolutionary priming and transition to the ectomycorrhizal habit in an iconic lineage of mushroom-forming fungi: is preadaptation a requirement?</title>
        <authorList>
            <consortium name="DOE Joint Genome Institute"/>
            <person name="Looney B.P."/>
            <person name="Miyauchi S."/>
            <person name="Morin E."/>
            <person name="Drula E."/>
            <person name="Courty P.E."/>
            <person name="Chicoki N."/>
            <person name="Fauchery L."/>
            <person name="Kohler A."/>
            <person name="Kuo A."/>
            <person name="LaButti K."/>
            <person name="Pangilinan J."/>
            <person name="Lipzen A."/>
            <person name="Riley R."/>
            <person name="Andreopoulos W."/>
            <person name="He G."/>
            <person name="Johnson J."/>
            <person name="Barry K.W."/>
            <person name="Grigoriev I.V."/>
            <person name="Nagy L."/>
            <person name="Hibbett D."/>
            <person name="Henrissat B."/>
            <person name="Matheny P.B."/>
            <person name="Labbe J."/>
            <person name="Martin A.F."/>
        </authorList>
    </citation>
    <scope>NUCLEOTIDE SEQUENCE</scope>
    <source>
        <strain evidence="1">BPL698</strain>
    </source>
</reference>
<sequence length="116" mass="13057">LAISIWLTKHYHENHNYLSTTEHDRVKFLAFCSIWTTLILPICPVAMTSESGAVIGAIFWFLSWVFWLSGAVAITHSLGGRLNCSLGYVYCGQLNALEAVAWVEWYVHSPLHAVSF</sequence>
<gene>
    <name evidence="1" type="ORF">F5148DRAFT_984529</name>
</gene>
<proteinExistence type="predicted"/>
<dbReference type="Proteomes" id="UP001207468">
    <property type="component" value="Unassembled WGS sequence"/>
</dbReference>
<dbReference type="EMBL" id="JAGFNK010000240">
    <property type="protein sequence ID" value="KAI9456169.1"/>
    <property type="molecule type" value="Genomic_DNA"/>
</dbReference>
<name>A0ACC0U0D6_9AGAM</name>
<evidence type="ECO:0000313" key="2">
    <source>
        <dbReference type="Proteomes" id="UP001207468"/>
    </source>
</evidence>
<comment type="caution">
    <text evidence="1">The sequence shown here is derived from an EMBL/GenBank/DDBJ whole genome shotgun (WGS) entry which is preliminary data.</text>
</comment>
<evidence type="ECO:0000313" key="1">
    <source>
        <dbReference type="EMBL" id="KAI9456169.1"/>
    </source>
</evidence>
<protein>
    <submittedName>
        <fullName evidence="1">Uncharacterized protein</fullName>
    </submittedName>
</protein>